<dbReference type="SMART" id="SM00530">
    <property type="entry name" value="HTH_XRE"/>
    <property type="match status" value="1"/>
</dbReference>
<dbReference type="Gene3D" id="1.10.260.40">
    <property type="entry name" value="lambda repressor-like DNA-binding domains"/>
    <property type="match status" value="1"/>
</dbReference>
<dbReference type="InterPro" id="IPR050807">
    <property type="entry name" value="TransReg_Diox_bact_type"/>
</dbReference>
<dbReference type="PANTHER" id="PTHR46797">
    <property type="entry name" value="HTH-TYPE TRANSCRIPTIONAL REGULATOR"/>
    <property type="match status" value="1"/>
</dbReference>
<dbReference type="EMBL" id="BOVK01000022">
    <property type="protein sequence ID" value="GIQ69020.1"/>
    <property type="molecule type" value="Genomic_DNA"/>
</dbReference>
<accession>A0A8J4M2D5</accession>
<evidence type="ECO:0000256" key="1">
    <source>
        <dbReference type="ARBA" id="ARBA00023015"/>
    </source>
</evidence>
<dbReference type="AlphaFoldDB" id="A0A8J4M2D5"/>
<dbReference type="GO" id="GO:0005829">
    <property type="term" value="C:cytosol"/>
    <property type="evidence" value="ECO:0007669"/>
    <property type="project" value="TreeGrafter"/>
</dbReference>
<dbReference type="Proteomes" id="UP000677918">
    <property type="component" value="Unassembled WGS sequence"/>
</dbReference>
<evidence type="ECO:0000256" key="3">
    <source>
        <dbReference type="ARBA" id="ARBA00023163"/>
    </source>
</evidence>
<dbReference type="SUPFAM" id="SSF47413">
    <property type="entry name" value="lambda repressor-like DNA-binding domains"/>
    <property type="match status" value="1"/>
</dbReference>
<dbReference type="CDD" id="cd00093">
    <property type="entry name" value="HTH_XRE"/>
    <property type="match status" value="1"/>
</dbReference>
<keyword evidence="3" id="KW-0804">Transcription</keyword>
<reference evidence="5" key="1">
    <citation type="submission" date="2021-04" db="EMBL/GenBank/DDBJ databases">
        <title>Draft genome sequence of Xylanibacillus composti strain K13.</title>
        <authorList>
            <person name="Uke A."/>
            <person name="Chhe C."/>
            <person name="Baramee S."/>
            <person name="Kosugi A."/>
        </authorList>
    </citation>
    <scope>NUCLEOTIDE SEQUENCE</scope>
    <source>
        <strain evidence="5">K13</strain>
    </source>
</reference>
<sequence>MSSQTMKIVGERIRSLREQRKWSQMRLGELADLHYTYIGRIERGENNVTIKSLEKVAAALDVPFEELFRFIKPLEKGKDTYYLSLLVNKFQGRNVVDQKRAYELLSYILEWKDE</sequence>
<proteinExistence type="predicted"/>
<comment type="caution">
    <text evidence="5">The sequence shown here is derived from an EMBL/GenBank/DDBJ whole genome shotgun (WGS) entry which is preliminary data.</text>
</comment>
<name>A0A8J4M2D5_9BACL</name>
<dbReference type="PANTHER" id="PTHR46797:SF23">
    <property type="entry name" value="HTH-TYPE TRANSCRIPTIONAL REGULATOR SUTR"/>
    <property type="match status" value="1"/>
</dbReference>
<dbReference type="GO" id="GO:0003677">
    <property type="term" value="F:DNA binding"/>
    <property type="evidence" value="ECO:0007669"/>
    <property type="project" value="UniProtKB-KW"/>
</dbReference>
<dbReference type="InterPro" id="IPR001387">
    <property type="entry name" value="Cro/C1-type_HTH"/>
</dbReference>
<evidence type="ECO:0000259" key="4">
    <source>
        <dbReference type="PROSITE" id="PS50943"/>
    </source>
</evidence>
<keyword evidence="2" id="KW-0238">DNA-binding</keyword>
<dbReference type="Pfam" id="PF01381">
    <property type="entry name" value="HTH_3"/>
    <property type="match status" value="1"/>
</dbReference>
<dbReference type="InterPro" id="IPR010982">
    <property type="entry name" value="Lambda_DNA-bd_dom_sf"/>
</dbReference>
<dbReference type="GO" id="GO:0003700">
    <property type="term" value="F:DNA-binding transcription factor activity"/>
    <property type="evidence" value="ECO:0007669"/>
    <property type="project" value="TreeGrafter"/>
</dbReference>
<protein>
    <recommendedName>
        <fullName evidence="4">HTH cro/C1-type domain-containing protein</fullName>
    </recommendedName>
</protein>
<feature type="domain" description="HTH cro/C1-type" evidence="4">
    <location>
        <begin position="13"/>
        <end position="67"/>
    </location>
</feature>
<evidence type="ECO:0000256" key="2">
    <source>
        <dbReference type="ARBA" id="ARBA00023125"/>
    </source>
</evidence>
<keyword evidence="6" id="KW-1185">Reference proteome</keyword>
<organism evidence="5 6">
    <name type="scientific">Xylanibacillus composti</name>
    <dbReference type="NCBI Taxonomy" id="1572762"/>
    <lineage>
        <taxon>Bacteria</taxon>
        <taxon>Bacillati</taxon>
        <taxon>Bacillota</taxon>
        <taxon>Bacilli</taxon>
        <taxon>Bacillales</taxon>
        <taxon>Paenibacillaceae</taxon>
        <taxon>Xylanibacillus</taxon>
    </lineage>
</organism>
<keyword evidence="1" id="KW-0805">Transcription regulation</keyword>
<dbReference type="PROSITE" id="PS50943">
    <property type="entry name" value="HTH_CROC1"/>
    <property type="match status" value="1"/>
</dbReference>
<gene>
    <name evidence="5" type="ORF">XYCOK13_18440</name>
</gene>
<evidence type="ECO:0000313" key="5">
    <source>
        <dbReference type="EMBL" id="GIQ69020.1"/>
    </source>
</evidence>
<dbReference type="RefSeq" id="WP_213411827.1">
    <property type="nucleotide sequence ID" value="NZ_BOVK01000022.1"/>
</dbReference>
<evidence type="ECO:0000313" key="6">
    <source>
        <dbReference type="Proteomes" id="UP000677918"/>
    </source>
</evidence>